<protein>
    <submittedName>
        <fullName evidence="2">Uncharacterized protein</fullName>
    </submittedName>
</protein>
<dbReference type="RefSeq" id="WP_340332633.1">
    <property type="nucleotide sequence ID" value="NZ_JAZHOF010000015.1"/>
</dbReference>
<feature type="chain" id="PRO_5043880685" evidence="1">
    <location>
        <begin position="24"/>
        <end position="156"/>
    </location>
</feature>
<dbReference type="AlphaFoldDB" id="A0AAW9S193"/>
<evidence type="ECO:0000256" key="1">
    <source>
        <dbReference type="SAM" id="SignalP"/>
    </source>
</evidence>
<dbReference type="Proteomes" id="UP001378188">
    <property type="component" value="Unassembled WGS sequence"/>
</dbReference>
<sequence length="156" mass="17094">MFAIRTAFLGAVGAVLLASPASAATEEWRGGVYLTAETPACAEDGYQDREYVNVRYRPKGLGDNGPDSRISFFHPLFFATSYRRTGNFTKSYKPVQGGGMSASVWAFENTPRLKLKQSPARLKPSTPSVYITGVIRNYGDYVGCTMSFEGSLTKRP</sequence>
<reference evidence="2 3" key="1">
    <citation type="submission" date="2024-02" db="EMBL/GenBank/DDBJ databases">
        <title>Genome analysis and characterization of Microbaculum marinisediminis sp. nov., isolated from marine sediment.</title>
        <authorList>
            <person name="Du Z.-J."/>
            <person name="Ye Y.-Q."/>
            <person name="Zhang Z.-R."/>
            <person name="Yuan S.-M."/>
            <person name="Zhang X.-Y."/>
        </authorList>
    </citation>
    <scope>NUCLEOTIDE SEQUENCE [LARGE SCALE GENOMIC DNA]</scope>
    <source>
        <strain evidence="2 3">SDUM1044001</strain>
    </source>
</reference>
<keyword evidence="1" id="KW-0732">Signal</keyword>
<dbReference type="EMBL" id="JAZHOF010000015">
    <property type="protein sequence ID" value="MEJ8574933.1"/>
    <property type="molecule type" value="Genomic_DNA"/>
</dbReference>
<organism evidence="2 3">
    <name type="scientific">Microbaculum marinum</name>
    <dbReference type="NCBI Taxonomy" id="1764581"/>
    <lineage>
        <taxon>Bacteria</taxon>
        <taxon>Pseudomonadati</taxon>
        <taxon>Pseudomonadota</taxon>
        <taxon>Alphaproteobacteria</taxon>
        <taxon>Hyphomicrobiales</taxon>
        <taxon>Tepidamorphaceae</taxon>
        <taxon>Microbaculum</taxon>
    </lineage>
</organism>
<feature type="signal peptide" evidence="1">
    <location>
        <begin position="1"/>
        <end position="23"/>
    </location>
</feature>
<gene>
    <name evidence="2" type="ORF">V3328_25895</name>
</gene>
<keyword evidence="3" id="KW-1185">Reference proteome</keyword>
<comment type="caution">
    <text evidence="2">The sequence shown here is derived from an EMBL/GenBank/DDBJ whole genome shotgun (WGS) entry which is preliminary data.</text>
</comment>
<accession>A0AAW9S193</accession>
<name>A0AAW9S193_9HYPH</name>
<evidence type="ECO:0000313" key="2">
    <source>
        <dbReference type="EMBL" id="MEJ8574933.1"/>
    </source>
</evidence>
<evidence type="ECO:0000313" key="3">
    <source>
        <dbReference type="Proteomes" id="UP001378188"/>
    </source>
</evidence>
<proteinExistence type="predicted"/>